<comment type="subunit">
    <text evidence="13">Component of the ATP synthase complex composed at least of ATP5F1A/subunit alpha, ATP5F1B/subunit beta, ATP5MC1/subunit c (homooctomer), MT-ATP6/subunit a, MT-ATP8/subunit 8, ATP5ME/subunit e, ATP5MF/subunit f, ATP5MG/subunit g, ATP5MK/subunit k, ATP5MJ/subunit j, ATP5F1C/subunit gamma, ATP5F1D/subunit delta, ATP5F1E/subunit epsilon, ATP5PF/subunit F6, ATP5PB/subunit b, ATP5PD/subunit d, ATP5PO/subunit OSCP. ATP synthase complex consists of a soluble F(1) head domain (subunits alpha(3) and beta(3)) - the catalytic core - and a membrane F(0) domain - the membrane proton channel (subunits c, a, 8, e, f, g, k and j). These two domains are linked by a central stalk (subunits gamma, delta, and epsilon) rotating inside the F1 region and a stationary peripheral stalk (subunits F6, b, d, and OSCP).</text>
</comment>
<keyword evidence="11 15" id="KW-0066">ATP synthesis</keyword>
<keyword evidence="7" id="KW-0007">Acetylation</keyword>
<keyword evidence="9 15" id="KW-0496">Mitochondrion</keyword>
<proteinExistence type="inferred from homology"/>
<keyword evidence="5 15" id="KW-0375">Hydrogen ion transport</keyword>
<evidence type="ECO:0000256" key="11">
    <source>
        <dbReference type="ARBA" id="ARBA00023310"/>
    </source>
</evidence>
<keyword evidence="10" id="KW-0472">Membrane</keyword>
<comment type="subunit">
    <text evidence="15">F-type ATPases have 2 components, CF(1) - the catalytic core - and CF(0) - the membrane proton channel. CF(1) and CF(0) have multiple subunits.</text>
</comment>
<comment type="caution">
    <text evidence="17">The sequence shown here is derived from an EMBL/GenBank/DDBJ whole genome shotgun (WGS) entry which is preliminary data.</text>
</comment>
<gene>
    <name evidence="17" type="ORF">BS47DRAFT_1340665</name>
</gene>
<dbReference type="Proteomes" id="UP000886523">
    <property type="component" value="Unassembled WGS sequence"/>
</dbReference>
<dbReference type="GO" id="GO:0015078">
    <property type="term" value="F:proton transmembrane transporter activity"/>
    <property type="evidence" value="ECO:0007669"/>
    <property type="project" value="InterPro"/>
</dbReference>
<keyword evidence="18" id="KW-1185">Reference proteome</keyword>
<comment type="function">
    <text evidence="12 15">Subunit e, of the mitochondrial membrane ATP synthase complex (F(1)F(0) ATP synthase or Complex V) that produces ATP from ADP in the presence of a proton gradient across the membrane which is generated by electron transport complexes of the respiratory chain. ATP synthase complex consist of a soluble F(1) head domain - the catalytic core - and a membrane F(1) domain - the membrane proton channel. These two domains are linked by a central stalk rotating inside the F(1) region and a stationary peripheral stalk. During catalysis, ATP synthesis in the catalytic domain of F(1) is coupled via a rotary mechanism of the central stalk subunits to proton translocation. In vivo, can only synthesize ATP although its ATP hydrolase activity can be activated artificially in vitro. Part of the complex F(0) domain.</text>
</comment>
<keyword evidence="4 15" id="KW-0138">CF(0)</keyword>
<sequence>MASPTVNVVRYTALVTGIFYGITHRRTLQARENEKRAHEEAQRQEKLLQRAREAWKEKLAGPPKTLITDPDDPKFDIDALIAAYEKE</sequence>
<evidence type="ECO:0000256" key="3">
    <source>
        <dbReference type="ARBA" id="ARBA00022448"/>
    </source>
</evidence>
<evidence type="ECO:0000256" key="4">
    <source>
        <dbReference type="ARBA" id="ARBA00022547"/>
    </source>
</evidence>
<evidence type="ECO:0000256" key="1">
    <source>
        <dbReference type="ARBA" id="ARBA00004273"/>
    </source>
</evidence>
<keyword evidence="16" id="KW-0175">Coiled coil</keyword>
<evidence type="ECO:0000313" key="17">
    <source>
        <dbReference type="EMBL" id="KAF9516543.1"/>
    </source>
</evidence>
<evidence type="ECO:0000256" key="7">
    <source>
        <dbReference type="ARBA" id="ARBA00022990"/>
    </source>
</evidence>
<keyword evidence="3 15" id="KW-0813">Transport</keyword>
<evidence type="ECO:0000256" key="8">
    <source>
        <dbReference type="ARBA" id="ARBA00023065"/>
    </source>
</evidence>
<dbReference type="GO" id="GO:0045259">
    <property type="term" value="C:proton-transporting ATP synthase complex"/>
    <property type="evidence" value="ECO:0007669"/>
    <property type="project" value="UniProtKB-UniRule"/>
</dbReference>
<organism evidence="17 18">
    <name type="scientific">Hydnum rufescens UP504</name>
    <dbReference type="NCBI Taxonomy" id="1448309"/>
    <lineage>
        <taxon>Eukaryota</taxon>
        <taxon>Fungi</taxon>
        <taxon>Dikarya</taxon>
        <taxon>Basidiomycota</taxon>
        <taxon>Agaricomycotina</taxon>
        <taxon>Agaricomycetes</taxon>
        <taxon>Cantharellales</taxon>
        <taxon>Hydnaceae</taxon>
        <taxon>Hydnum</taxon>
    </lineage>
</organism>
<evidence type="ECO:0000256" key="15">
    <source>
        <dbReference type="RuleBase" id="RU367005"/>
    </source>
</evidence>
<protein>
    <recommendedName>
        <fullName evidence="14 15">ATP synthase F(0) complex subunit e, mitochondrial</fullName>
    </recommendedName>
</protein>
<dbReference type="GO" id="GO:0015986">
    <property type="term" value="P:proton motive force-driven ATP synthesis"/>
    <property type="evidence" value="ECO:0007669"/>
    <property type="project" value="InterPro"/>
</dbReference>
<keyword evidence="6 15" id="KW-0999">Mitochondrion inner membrane</keyword>
<dbReference type="OrthoDB" id="2125027at2759"/>
<accession>A0A9P6B2J2</accession>
<evidence type="ECO:0000256" key="16">
    <source>
        <dbReference type="SAM" id="Coils"/>
    </source>
</evidence>
<name>A0A9P6B2J2_9AGAM</name>
<evidence type="ECO:0000313" key="18">
    <source>
        <dbReference type="Proteomes" id="UP000886523"/>
    </source>
</evidence>
<reference evidence="17" key="1">
    <citation type="journal article" date="2020" name="Nat. Commun.">
        <title>Large-scale genome sequencing of mycorrhizal fungi provides insights into the early evolution of symbiotic traits.</title>
        <authorList>
            <person name="Miyauchi S."/>
            <person name="Kiss E."/>
            <person name="Kuo A."/>
            <person name="Drula E."/>
            <person name="Kohler A."/>
            <person name="Sanchez-Garcia M."/>
            <person name="Morin E."/>
            <person name="Andreopoulos B."/>
            <person name="Barry K.W."/>
            <person name="Bonito G."/>
            <person name="Buee M."/>
            <person name="Carver A."/>
            <person name="Chen C."/>
            <person name="Cichocki N."/>
            <person name="Clum A."/>
            <person name="Culley D."/>
            <person name="Crous P.W."/>
            <person name="Fauchery L."/>
            <person name="Girlanda M."/>
            <person name="Hayes R.D."/>
            <person name="Keri Z."/>
            <person name="LaButti K."/>
            <person name="Lipzen A."/>
            <person name="Lombard V."/>
            <person name="Magnuson J."/>
            <person name="Maillard F."/>
            <person name="Murat C."/>
            <person name="Nolan M."/>
            <person name="Ohm R.A."/>
            <person name="Pangilinan J."/>
            <person name="Pereira M.F."/>
            <person name="Perotto S."/>
            <person name="Peter M."/>
            <person name="Pfister S."/>
            <person name="Riley R."/>
            <person name="Sitrit Y."/>
            <person name="Stielow J.B."/>
            <person name="Szollosi G."/>
            <person name="Zifcakova L."/>
            <person name="Stursova M."/>
            <person name="Spatafora J.W."/>
            <person name="Tedersoo L."/>
            <person name="Vaario L.M."/>
            <person name="Yamada A."/>
            <person name="Yan M."/>
            <person name="Wang P."/>
            <person name="Xu J."/>
            <person name="Bruns T."/>
            <person name="Baldrian P."/>
            <person name="Vilgalys R."/>
            <person name="Dunand C."/>
            <person name="Henrissat B."/>
            <person name="Grigoriev I.V."/>
            <person name="Hibbett D."/>
            <person name="Nagy L.G."/>
            <person name="Martin F.M."/>
        </authorList>
    </citation>
    <scope>NUCLEOTIDE SEQUENCE</scope>
    <source>
        <strain evidence="17">UP504</strain>
    </source>
</reference>
<evidence type="ECO:0000256" key="9">
    <source>
        <dbReference type="ARBA" id="ARBA00023128"/>
    </source>
</evidence>
<dbReference type="PANTHER" id="PTHR12427">
    <property type="entry name" value="ATP SYNTHASE E CHAIN, MITOCHONDRIAL"/>
    <property type="match status" value="1"/>
</dbReference>
<evidence type="ECO:0000256" key="2">
    <source>
        <dbReference type="ARBA" id="ARBA00007333"/>
    </source>
</evidence>
<dbReference type="EMBL" id="MU128938">
    <property type="protein sequence ID" value="KAF9516543.1"/>
    <property type="molecule type" value="Genomic_DNA"/>
</dbReference>
<dbReference type="PANTHER" id="PTHR12427:SF1">
    <property type="entry name" value="ATP SYNTHASE SUBUNIT E, MITOCHONDRIAL"/>
    <property type="match status" value="1"/>
</dbReference>
<evidence type="ECO:0000256" key="5">
    <source>
        <dbReference type="ARBA" id="ARBA00022781"/>
    </source>
</evidence>
<dbReference type="InterPro" id="IPR008386">
    <property type="entry name" value="ATP_synth_F0_esu_mt"/>
</dbReference>
<evidence type="ECO:0000256" key="14">
    <source>
        <dbReference type="ARBA" id="ARBA00074682"/>
    </source>
</evidence>
<keyword evidence="8 15" id="KW-0406">Ion transport</keyword>
<evidence type="ECO:0000256" key="6">
    <source>
        <dbReference type="ARBA" id="ARBA00022792"/>
    </source>
</evidence>
<comment type="similarity">
    <text evidence="2 15">Belongs to the ATPase e subunit family.</text>
</comment>
<evidence type="ECO:0000256" key="13">
    <source>
        <dbReference type="ARBA" id="ARBA00064647"/>
    </source>
</evidence>
<evidence type="ECO:0000256" key="12">
    <source>
        <dbReference type="ARBA" id="ARBA00057306"/>
    </source>
</evidence>
<feature type="coiled-coil region" evidence="16">
    <location>
        <begin position="24"/>
        <end position="58"/>
    </location>
</feature>
<evidence type="ECO:0000256" key="10">
    <source>
        <dbReference type="ARBA" id="ARBA00023136"/>
    </source>
</evidence>
<dbReference type="Pfam" id="PF05680">
    <property type="entry name" value="ATP-synt_E"/>
    <property type="match status" value="1"/>
</dbReference>
<dbReference type="AlphaFoldDB" id="A0A9P6B2J2"/>
<comment type="subcellular location">
    <subcellularLocation>
        <location evidence="1 15">Mitochondrion inner membrane</location>
    </subcellularLocation>
</comment>
<dbReference type="GO" id="GO:0005743">
    <property type="term" value="C:mitochondrial inner membrane"/>
    <property type="evidence" value="ECO:0007669"/>
    <property type="project" value="UniProtKB-SubCell"/>
</dbReference>